<protein>
    <submittedName>
        <fullName evidence="1">Uncharacterized protein</fullName>
    </submittedName>
</protein>
<dbReference type="EMBL" id="JAMZMK010008067">
    <property type="protein sequence ID" value="KAI7742143.1"/>
    <property type="molecule type" value="Genomic_DNA"/>
</dbReference>
<dbReference type="AlphaFoldDB" id="A0AAD5CHH4"/>
<gene>
    <name evidence="1" type="ORF">M8C21_032188</name>
</gene>
<dbReference type="Proteomes" id="UP001206925">
    <property type="component" value="Unassembled WGS sequence"/>
</dbReference>
<evidence type="ECO:0000313" key="1">
    <source>
        <dbReference type="EMBL" id="KAI7742143.1"/>
    </source>
</evidence>
<evidence type="ECO:0000313" key="2">
    <source>
        <dbReference type="Proteomes" id="UP001206925"/>
    </source>
</evidence>
<comment type="caution">
    <text evidence="1">The sequence shown here is derived from an EMBL/GenBank/DDBJ whole genome shotgun (WGS) entry which is preliminary data.</text>
</comment>
<name>A0AAD5CHH4_AMBAR</name>
<keyword evidence="2" id="KW-1185">Reference proteome</keyword>
<accession>A0AAD5CHH4</accession>
<reference evidence="1" key="1">
    <citation type="submission" date="2022-06" db="EMBL/GenBank/DDBJ databases">
        <title>Uncovering the hologenomic basis of an extraordinary plant invasion.</title>
        <authorList>
            <person name="Bieker V.C."/>
            <person name="Martin M.D."/>
            <person name="Gilbert T."/>
            <person name="Hodgins K."/>
            <person name="Battlay P."/>
            <person name="Petersen B."/>
            <person name="Wilson J."/>
        </authorList>
    </citation>
    <scope>NUCLEOTIDE SEQUENCE</scope>
    <source>
        <strain evidence="1">AA19_3_7</strain>
        <tissue evidence="1">Leaf</tissue>
    </source>
</reference>
<organism evidence="1 2">
    <name type="scientific">Ambrosia artemisiifolia</name>
    <name type="common">Common ragweed</name>
    <dbReference type="NCBI Taxonomy" id="4212"/>
    <lineage>
        <taxon>Eukaryota</taxon>
        <taxon>Viridiplantae</taxon>
        <taxon>Streptophyta</taxon>
        <taxon>Embryophyta</taxon>
        <taxon>Tracheophyta</taxon>
        <taxon>Spermatophyta</taxon>
        <taxon>Magnoliopsida</taxon>
        <taxon>eudicotyledons</taxon>
        <taxon>Gunneridae</taxon>
        <taxon>Pentapetalae</taxon>
        <taxon>asterids</taxon>
        <taxon>campanulids</taxon>
        <taxon>Asterales</taxon>
        <taxon>Asteraceae</taxon>
        <taxon>Asteroideae</taxon>
        <taxon>Heliantheae alliance</taxon>
        <taxon>Heliantheae</taxon>
        <taxon>Ambrosia</taxon>
    </lineage>
</organism>
<feature type="non-terminal residue" evidence="1">
    <location>
        <position position="76"/>
    </location>
</feature>
<sequence length="76" mass="8391">TAANKRAVSPSEFSSSKSSYVIKSTRFFTKFSTLMLHLNNCFSGYLSKMAFAAFQSHRIDASYRGTPILSVEVEAA</sequence>
<proteinExistence type="predicted"/>